<evidence type="ECO:0000313" key="2">
    <source>
        <dbReference type="EMBL" id="KAE8168128.1"/>
    </source>
</evidence>
<dbReference type="Gene3D" id="3.50.50.60">
    <property type="entry name" value="FAD/NAD(P)-binding domain"/>
    <property type="match status" value="1"/>
</dbReference>
<dbReference type="PANTHER" id="PTHR11552">
    <property type="entry name" value="GLUCOSE-METHANOL-CHOLINE GMC OXIDOREDUCTASE"/>
    <property type="match status" value="1"/>
</dbReference>
<proteinExistence type="inferred from homology"/>
<comment type="similarity">
    <text evidence="1">Belongs to the GMC oxidoreductase family.</text>
</comment>
<dbReference type="InterPro" id="IPR036188">
    <property type="entry name" value="FAD/NAD-bd_sf"/>
</dbReference>
<dbReference type="OrthoDB" id="269227at2759"/>
<reference evidence="2 3" key="1">
    <citation type="submission" date="2019-04" db="EMBL/GenBank/DDBJ databases">
        <title>Friends and foes A comparative genomics study of 23 Aspergillus species from section Flavi.</title>
        <authorList>
            <consortium name="DOE Joint Genome Institute"/>
            <person name="Kjaerbolling I."/>
            <person name="Vesth T."/>
            <person name="Frisvad J.C."/>
            <person name="Nybo J.L."/>
            <person name="Theobald S."/>
            <person name="Kildgaard S."/>
            <person name="Isbrandt T."/>
            <person name="Kuo A."/>
            <person name="Sato A."/>
            <person name="Lyhne E.K."/>
            <person name="Kogle M.E."/>
            <person name="Wiebenga A."/>
            <person name="Kun R.S."/>
            <person name="Lubbers R.J."/>
            <person name="Makela M.R."/>
            <person name="Barry K."/>
            <person name="Chovatia M."/>
            <person name="Clum A."/>
            <person name="Daum C."/>
            <person name="Haridas S."/>
            <person name="He G."/>
            <person name="LaButti K."/>
            <person name="Lipzen A."/>
            <person name="Mondo S."/>
            <person name="Riley R."/>
            <person name="Salamov A."/>
            <person name="Simmons B.A."/>
            <person name="Magnuson J.K."/>
            <person name="Henrissat B."/>
            <person name="Mortensen U.H."/>
            <person name="Larsen T.O."/>
            <person name="Devries R.P."/>
            <person name="Grigoriev I.V."/>
            <person name="Machida M."/>
            <person name="Baker S.E."/>
            <person name="Andersen M.R."/>
        </authorList>
    </citation>
    <scope>NUCLEOTIDE SEQUENCE [LARGE SCALE GENOMIC DNA]</scope>
    <source>
        <strain evidence="2 3">CBS 117626</strain>
    </source>
</reference>
<dbReference type="EMBL" id="ML738586">
    <property type="protein sequence ID" value="KAE8168128.1"/>
    <property type="molecule type" value="Genomic_DNA"/>
</dbReference>
<organism evidence="2 3">
    <name type="scientific">Aspergillus tamarii</name>
    <dbReference type="NCBI Taxonomy" id="41984"/>
    <lineage>
        <taxon>Eukaryota</taxon>
        <taxon>Fungi</taxon>
        <taxon>Dikarya</taxon>
        <taxon>Ascomycota</taxon>
        <taxon>Pezizomycotina</taxon>
        <taxon>Eurotiomycetes</taxon>
        <taxon>Eurotiomycetidae</taxon>
        <taxon>Eurotiales</taxon>
        <taxon>Aspergillaceae</taxon>
        <taxon>Aspergillus</taxon>
        <taxon>Aspergillus subgen. Circumdati</taxon>
    </lineage>
</organism>
<dbReference type="PANTHER" id="PTHR11552:SF100">
    <property type="entry name" value="DEHYDROGENASE, PUTATIVE (AFU_ORTHOLOGUE AFUA_5G00630)-RELATED"/>
    <property type="match status" value="1"/>
</dbReference>
<accession>A0A5N6VAU0</accession>
<gene>
    <name evidence="2" type="ORF">BDV40DRAFT_310041</name>
</gene>
<dbReference type="SUPFAM" id="SSF51905">
    <property type="entry name" value="FAD/NAD(P)-binding domain"/>
    <property type="match status" value="1"/>
</dbReference>
<protein>
    <submittedName>
        <fullName evidence="2">Uncharacterized protein</fullName>
    </submittedName>
</protein>
<dbReference type="Proteomes" id="UP000326950">
    <property type="component" value="Unassembled WGS sequence"/>
</dbReference>
<name>A0A5N6VAU0_ASPTM</name>
<evidence type="ECO:0000313" key="3">
    <source>
        <dbReference type="Proteomes" id="UP000326950"/>
    </source>
</evidence>
<dbReference type="InterPro" id="IPR012132">
    <property type="entry name" value="GMC_OxRdtase"/>
</dbReference>
<sequence>MLHDKEKKYIVVGSGAGRGPLAARLALTGHKILLLEAGNDQGHNSITVSPATHRKLPKIQLPSMKLYVRHYTDITFACCTAHNVLVAIYPYRSDFDYIAELTGDSSWRAENMRKYFMRLERNRYMLTRKRVHGYNAWLGIETQPLRHVLQDTQLLSLVLGGAFALDNETDHLTNIASLVTGAANVGYEARYKTPAYYSLPFSVNDAKRNGAWEFLVSVRDAVNENGSEKYPLEVRMNCFVTKVMFDTSANQPRATGVEFLDGRYFYKASPLSGQGPAGELKKHGIKVVVDLPGVGRKLQDQYEAMVQVHTLKELSSLKGCTFGFHGLRDPCLERWMKSVLGDRGIYGASGGATVIFYKSTATTCNEIDINMFEVIGNFRGYYPGHAYNTTARYDWLTSTSFRL</sequence>
<dbReference type="GO" id="GO:0050660">
    <property type="term" value="F:flavin adenine dinucleotide binding"/>
    <property type="evidence" value="ECO:0007669"/>
    <property type="project" value="InterPro"/>
</dbReference>
<dbReference type="AlphaFoldDB" id="A0A5N6VAU0"/>
<keyword evidence="3" id="KW-1185">Reference proteome</keyword>
<dbReference type="GO" id="GO:0016491">
    <property type="term" value="F:oxidoreductase activity"/>
    <property type="evidence" value="ECO:0007669"/>
    <property type="project" value="TreeGrafter"/>
</dbReference>
<evidence type="ECO:0000256" key="1">
    <source>
        <dbReference type="ARBA" id="ARBA00010790"/>
    </source>
</evidence>